<evidence type="ECO:0000313" key="2">
    <source>
        <dbReference type="EMBL" id="AKF24709.1"/>
    </source>
</evidence>
<dbReference type="Proteomes" id="UP000034444">
    <property type="component" value="Chromosome"/>
</dbReference>
<feature type="domain" description="Endonuclease GajA/Old nuclease/RecF-like AAA" evidence="1">
    <location>
        <begin position="1"/>
        <end position="367"/>
    </location>
</feature>
<sequence>MYLKHMAIKNIGPISELNIELPFNDDGNPKPIIFVGENGAGKTIMLSQIIDSFYEIGGAAFNDIKVSQGMGHKYYKVSGAVNIQIGKDKGFSALQFLDSTNKIEYLDKVGEIADEPKTYISNFTLTSMTKENEKKVTSLNDENKKDLESNWLNGVYFYQPAYRYEEPFWKVDEFRHDERFMDSTRYRGELRKEIEIISSNNENKQFVLDLILDYILSQNSIQSLIGSNAEESLKDPNILLQVQTKVFDITLWTNINEILRKVKDNEHIEFQIGQRGKNRVSILDKETNTLLPISNLSLGESVLLNLFINIVRHACQYNSKSLNEIVGIVAIDEIDIHLHTNLQSKVLPQLIKLFPKVQFIITSHSPLFLLGMEREFGVDGVEIRNMPNGELITTERFVEFENAYKVLKETERYENEIKEQIKNSTKPLVFVEGDYDIKYIKKAAELFDKKDLIEKVKFIDADGYQNLNKIWKHNTNLLQAIPQEMLLLYDCDTKVENKTNDRVFKRIIPYMKENYFDRGIENLFSESTIEKVMKVEKTYIDVTDEIKKTVRGKEIVESKRYDINPDEKGNLCTWLCTNGDKDDFKNFDKVFKIFEEFLKEENSE</sequence>
<proteinExistence type="predicted"/>
<dbReference type="OrthoDB" id="3237462at2"/>
<protein>
    <recommendedName>
        <fullName evidence="1">Endonuclease GajA/Old nuclease/RecF-like AAA domain-containing protein</fullName>
    </recommendedName>
</protein>
<reference evidence="3" key="2">
    <citation type="journal article" date="2017" name="Stand. Genomic Sci.">
        <title>Complete genome sequence of the sulfur-oxidizing chemolithoautotrophic Sulfurovum lithotrophicum 42BKTT.</title>
        <authorList>
            <person name="Jeon W."/>
            <person name="Priscilla L."/>
            <person name="Park G."/>
            <person name="Lee H."/>
            <person name="Lee N."/>
            <person name="Lee D."/>
            <person name="Kwon H."/>
            <person name="Ahn I."/>
            <person name="Lee C."/>
            <person name="Lee H."/>
            <person name="Ahn J."/>
        </authorList>
    </citation>
    <scope>NUCLEOTIDE SEQUENCE [LARGE SCALE GENOMIC DNA]</scope>
    <source>
        <strain evidence="3">ATCC BAA-797 / 42BKT</strain>
    </source>
</reference>
<dbReference type="RefSeq" id="WP_046550800.1">
    <property type="nucleotide sequence ID" value="NZ_CP011308.1"/>
</dbReference>
<dbReference type="Pfam" id="PF13175">
    <property type="entry name" value="AAA_15"/>
    <property type="match status" value="1"/>
</dbReference>
<dbReference type="InterPro" id="IPR051396">
    <property type="entry name" value="Bact_Antivir_Def_Nuclease"/>
</dbReference>
<dbReference type="AlphaFoldDB" id="A0A7U4M0Q9"/>
<dbReference type="Gene3D" id="3.40.50.300">
    <property type="entry name" value="P-loop containing nucleotide triphosphate hydrolases"/>
    <property type="match status" value="1"/>
</dbReference>
<dbReference type="PANTHER" id="PTHR43581">
    <property type="entry name" value="ATP/GTP PHOSPHATASE"/>
    <property type="match status" value="1"/>
</dbReference>
<evidence type="ECO:0000313" key="3">
    <source>
        <dbReference type="Proteomes" id="UP000034444"/>
    </source>
</evidence>
<dbReference type="SUPFAM" id="SSF52540">
    <property type="entry name" value="P-loop containing nucleoside triphosphate hydrolases"/>
    <property type="match status" value="1"/>
</dbReference>
<gene>
    <name evidence="2" type="ORF">YH65_04395</name>
</gene>
<organism evidence="2 3">
    <name type="scientific">Sulfurovum lithotrophicum</name>
    <dbReference type="NCBI Taxonomy" id="206403"/>
    <lineage>
        <taxon>Bacteria</taxon>
        <taxon>Pseudomonadati</taxon>
        <taxon>Campylobacterota</taxon>
        <taxon>Epsilonproteobacteria</taxon>
        <taxon>Campylobacterales</taxon>
        <taxon>Sulfurovaceae</taxon>
        <taxon>Sulfurovum</taxon>
    </lineage>
</organism>
<accession>A0A7U4M0Q9</accession>
<evidence type="ECO:0000259" key="1">
    <source>
        <dbReference type="Pfam" id="PF13175"/>
    </source>
</evidence>
<reference evidence="2 3" key="1">
    <citation type="submission" date="2015-04" db="EMBL/GenBank/DDBJ databases">
        <title>Complete genome sequence of Sulfurovum lithotrophicum ATCC BAA-797T.</title>
        <authorList>
            <person name="Ahn J."/>
            <person name="Park G."/>
            <person name="Jeon W."/>
            <person name="Jang Y."/>
            <person name="Jang M."/>
            <person name="Lee H."/>
            <person name="Lee H."/>
        </authorList>
    </citation>
    <scope>NUCLEOTIDE SEQUENCE [LARGE SCALE GENOMIC DNA]</scope>
    <source>
        <strain evidence="3">ATCC BAA-797 / 42BKT</strain>
    </source>
</reference>
<dbReference type="EMBL" id="CP011308">
    <property type="protein sequence ID" value="AKF24709.1"/>
    <property type="molecule type" value="Genomic_DNA"/>
</dbReference>
<dbReference type="KEGG" id="slh:YH65_04395"/>
<name>A0A7U4M0Q9_9BACT</name>
<dbReference type="PANTHER" id="PTHR43581:SF2">
    <property type="entry name" value="EXCINUCLEASE ATPASE SUBUNIT"/>
    <property type="match status" value="1"/>
</dbReference>
<dbReference type="InterPro" id="IPR027417">
    <property type="entry name" value="P-loop_NTPase"/>
</dbReference>
<dbReference type="InterPro" id="IPR041685">
    <property type="entry name" value="AAA_GajA/Old/RecF-like"/>
</dbReference>
<keyword evidence="3" id="KW-1185">Reference proteome</keyword>